<evidence type="ECO:0000313" key="3">
    <source>
        <dbReference type="Proteomes" id="UP000254597"/>
    </source>
</evidence>
<name>A0A379QHC9_SALER</name>
<organism evidence="2 3">
    <name type="scientific">Salmonella enterica</name>
    <name type="common">Salmonella choleraesuis</name>
    <dbReference type="NCBI Taxonomy" id="28901"/>
    <lineage>
        <taxon>Bacteria</taxon>
        <taxon>Pseudomonadati</taxon>
        <taxon>Pseudomonadota</taxon>
        <taxon>Gammaproteobacteria</taxon>
        <taxon>Enterobacterales</taxon>
        <taxon>Enterobacteriaceae</taxon>
        <taxon>Salmonella</taxon>
    </lineage>
</organism>
<dbReference type="InterPro" id="IPR018004">
    <property type="entry name" value="KilA/APSES_HTH"/>
</dbReference>
<evidence type="ECO:0000259" key="1">
    <source>
        <dbReference type="PROSITE" id="PS51301"/>
    </source>
</evidence>
<dbReference type="AlphaFoldDB" id="A0A379QHC9"/>
<protein>
    <submittedName>
        <fullName evidence="2">KilA, N- domain-containing protein</fullName>
    </submittedName>
</protein>
<feature type="domain" description="KilA-N" evidence="1">
    <location>
        <begin position="1"/>
        <end position="103"/>
    </location>
</feature>
<evidence type="ECO:0000313" key="2">
    <source>
        <dbReference type="EMBL" id="SUF56648.1"/>
    </source>
</evidence>
<dbReference type="Pfam" id="PF04383">
    <property type="entry name" value="KilA-N"/>
    <property type="match status" value="1"/>
</dbReference>
<dbReference type="InterPro" id="IPR017880">
    <property type="entry name" value="KilA_N"/>
</dbReference>
<dbReference type="EMBL" id="UGWP01000004">
    <property type="protein sequence ID" value="SUF56648.1"/>
    <property type="molecule type" value="Genomic_DNA"/>
</dbReference>
<reference evidence="2 3" key="1">
    <citation type="submission" date="2018-06" db="EMBL/GenBank/DDBJ databases">
        <authorList>
            <consortium name="Pathogen Informatics"/>
            <person name="Doyle S."/>
        </authorList>
    </citation>
    <scope>NUCLEOTIDE SEQUENCE [LARGE SCALE GENOMIC DNA]</scope>
    <source>
        <strain evidence="2 3">NCTC10252</strain>
    </source>
</reference>
<accession>A0A379QHC9</accession>
<gene>
    <name evidence="2" type="ORF">NCTC10252_01874</name>
</gene>
<dbReference type="PROSITE" id="PS51301">
    <property type="entry name" value="KILA_N"/>
    <property type="match status" value="1"/>
</dbReference>
<sequence length="193" mass="21977">MTTQIIISDISIHQDAEGRYSLNDLHKASGNERRHEPSLWLNLQQTKELIEEILNTGNPVFNPAVTRRGRAGGTYVCKELVYSYAMWISAVFSLRVIRAYDALVTQNPQNNAIPATSTSPHCYEIITSFCDGQMISRRMIQPGEILIHRDDHIEMMARSGYLVIHCSELGKMGAPELARRIETTRRMMDLWAK</sequence>
<proteinExistence type="predicted"/>
<dbReference type="SMART" id="SM01252">
    <property type="entry name" value="KilA-N"/>
    <property type="match status" value="1"/>
</dbReference>
<dbReference type="Proteomes" id="UP000254597">
    <property type="component" value="Unassembled WGS sequence"/>
</dbReference>